<dbReference type="Proteomes" id="UP000728185">
    <property type="component" value="Unassembled WGS sequence"/>
</dbReference>
<dbReference type="InterPro" id="IPR017452">
    <property type="entry name" value="GPCR_Rhodpsn_7TM"/>
</dbReference>
<dbReference type="InterPro" id="IPR050125">
    <property type="entry name" value="GPCR_opsins"/>
</dbReference>
<evidence type="ECO:0000256" key="2">
    <source>
        <dbReference type="ARBA" id="ARBA00022692"/>
    </source>
</evidence>
<name>A0A8E0RKJ3_9TREM</name>
<keyword evidence="4 8" id="KW-0297">G-protein coupled receptor</keyword>
<gene>
    <name evidence="11" type="ORF">FBUS_02246</name>
</gene>
<dbReference type="AlphaFoldDB" id="A0A8E0RKJ3"/>
<dbReference type="OrthoDB" id="9996086at2759"/>
<proteinExistence type="inferred from homology"/>
<dbReference type="PROSITE" id="PS00237">
    <property type="entry name" value="G_PROTEIN_RECEP_F1_1"/>
    <property type="match status" value="1"/>
</dbReference>
<protein>
    <submittedName>
        <fullName evidence="11">Rhodopsin</fullName>
    </submittedName>
</protein>
<comment type="subcellular location">
    <subcellularLocation>
        <location evidence="1">Membrane</location>
        <topology evidence="1">Multi-pass membrane protein</topology>
    </subcellularLocation>
</comment>
<feature type="transmembrane region" description="Helical" evidence="9">
    <location>
        <begin position="112"/>
        <end position="133"/>
    </location>
</feature>
<keyword evidence="7 8" id="KW-0807">Transducer</keyword>
<keyword evidence="12" id="KW-1185">Reference proteome</keyword>
<dbReference type="PROSITE" id="PS50262">
    <property type="entry name" value="G_PROTEIN_RECEP_F1_2"/>
    <property type="match status" value="1"/>
</dbReference>
<evidence type="ECO:0000256" key="1">
    <source>
        <dbReference type="ARBA" id="ARBA00004141"/>
    </source>
</evidence>
<feature type="transmembrane region" description="Helical" evidence="9">
    <location>
        <begin position="265"/>
        <end position="290"/>
    </location>
</feature>
<dbReference type="Pfam" id="PF00001">
    <property type="entry name" value="7tm_1"/>
    <property type="match status" value="1"/>
</dbReference>
<dbReference type="SUPFAM" id="SSF81321">
    <property type="entry name" value="Family A G protein-coupled receptor-like"/>
    <property type="match status" value="1"/>
</dbReference>
<reference evidence="11" key="1">
    <citation type="submission" date="2019-05" db="EMBL/GenBank/DDBJ databases">
        <title>Annotation for the trematode Fasciolopsis buski.</title>
        <authorList>
            <person name="Choi Y.-J."/>
        </authorList>
    </citation>
    <scope>NUCLEOTIDE SEQUENCE</scope>
    <source>
        <strain evidence="11">HT</strain>
        <tissue evidence="11">Whole worm</tissue>
    </source>
</reference>
<evidence type="ECO:0000256" key="7">
    <source>
        <dbReference type="ARBA" id="ARBA00023224"/>
    </source>
</evidence>
<sequence>MSANLTFILLYGLQKDILDYMAPQWHNQTVPDPLYFYFVGFYMTIIGFVGIIGNLFVIFIFCCVKPLRTPKNMLTINLAVSDLAFSAINGFPIKSISSFNQRWGWSKFMCDLYGYTSGLFGFVSLTTLMMISVERYCSIVWFDKSYFPMNHRKIYAIIFCTWIWSSIWPLLPAFGFGRYVLEGFHTSCSFDYFSKDWSNLIFNAGLLLFGFACPVMVTTFCYFEIVRFVRKNEKEMVNLSKVDVKKFNKCTPGYRKVDVEAAKNGVILVALFLFSWSPYAIICLTSILGFQNELNPFVTELPGVFAKNSAIYNPFVYMIRSRSFREKLWQRFSFFHWCLPKTKLKRSVTLLSKIEMEPLKLPTNAELQNYGDNSTSQFNLPIQQSSLHESSFEEIKLVRTEPAM</sequence>
<feature type="transmembrane region" description="Helical" evidence="9">
    <location>
        <begin position="74"/>
        <end position="92"/>
    </location>
</feature>
<evidence type="ECO:0000313" key="11">
    <source>
        <dbReference type="EMBL" id="KAA0185799.1"/>
    </source>
</evidence>
<evidence type="ECO:0000256" key="3">
    <source>
        <dbReference type="ARBA" id="ARBA00022989"/>
    </source>
</evidence>
<evidence type="ECO:0000259" key="10">
    <source>
        <dbReference type="PROSITE" id="PS50262"/>
    </source>
</evidence>
<dbReference type="PANTHER" id="PTHR24240">
    <property type="entry name" value="OPSIN"/>
    <property type="match status" value="1"/>
</dbReference>
<dbReference type="PRINTS" id="PR00237">
    <property type="entry name" value="GPCRRHODOPSN"/>
</dbReference>
<evidence type="ECO:0000256" key="9">
    <source>
        <dbReference type="SAM" id="Phobius"/>
    </source>
</evidence>
<dbReference type="EMBL" id="LUCM01010215">
    <property type="protein sequence ID" value="KAA0185799.1"/>
    <property type="molecule type" value="Genomic_DNA"/>
</dbReference>
<organism evidence="11 12">
    <name type="scientific">Fasciolopsis buskii</name>
    <dbReference type="NCBI Taxonomy" id="27845"/>
    <lineage>
        <taxon>Eukaryota</taxon>
        <taxon>Metazoa</taxon>
        <taxon>Spiralia</taxon>
        <taxon>Lophotrochozoa</taxon>
        <taxon>Platyhelminthes</taxon>
        <taxon>Trematoda</taxon>
        <taxon>Digenea</taxon>
        <taxon>Plagiorchiida</taxon>
        <taxon>Echinostomata</taxon>
        <taxon>Echinostomatoidea</taxon>
        <taxon>Fasciolidae</taxon>
        <taxon>Fasciolopsis</taxon>
    </lineage>
</organism>
<evidence type="ECO:0000256" key="4">
    <source>
        <dbReference type="ARBA" id="ARBA00023040"/>
    </source>
</evidence>
<evidence type="ECO:0000256" key="8">
    <source>
        <dbReference type="RuleBase" id="RU000688"/>
    </source>
</evidence>
<comment type="similarity">
    <text evidence="8">Belongs to the G-protein coupled receptor 1 family.</text>
</comment>
<keyword evidence="5 9" id="KW-0472">Membrane</keyword>
<keyword evidence="3 9" id="KW-1133">Transmembrane helix</keyword>
<accession>A0A8E0RKJ3</accession>
<dbReference type="GO" id="GO:0016020">
    <property type="term" value="C:membrane"/>
    <property type="evidence" value="ECO:0007669"/>
    <property type="project" value="UniProtKB-SubCell"/>
</dbReference>
<evidence type="ECO:0000256" key="5">
    <source>
        <dbReference type="ARBA" id="ARBA00023136"/>
    </source>
</evidence>
<keyword evidence="2 8" id="KW-0812">Transmembrane</keyword>
<feature type="transmembrane region" description="Helical" evidence="9">
    <location>
        <begin position="34"/>
        <end position="62"/>
    </location>
</feature>
<evidence type="ECO:0000313" key="12">
    <source>
        <dbReference type="Proteomes" id="UP000728185"/>
    </source>
</evidence>
<keyword evidence="6 8" id="KW-0675">Receptor</keyword>
<feature type="transmembrane region" description="Helical" evidence="9">
    <location>
        <begin position="154"/>
        <end position="180"/>
    </location>
</feature>
<feature type="domain" description="G-protein coupled receptors family 1 profile" evidence="10">
    <location>
        <begin position="53"/>
        <end position="317"/>
    </location>
</feature>
<dbReference type="Gene3D" id="1.20.1070.10">
    <property type="entry name" value="Rhodopsin 7-helix transmembrane proteins"/>
    <property type="match status" value="1"/>
</dbReference>
<evidence type="ECO:0000256" key="6">
    <source>
        <dbReference type="ARBA" id="ARBA00023170"/>
    </source>
</evidence>
<feature type="transmembrane region" description="Helical" evidence="9">
    <location>
        <begin position="200"/>
        <end position="223"/>
    </location>
</feature>
<dbReference type="GO" id="GO:0004930">
    <property type="term" value="F:G protein-coupled receptor activity"/>
    <property type="evidence" value="ECO:0007669"/>
    <property type="project" value="UniProtKB-KW"/>
</dbReference>
<comment type="caution">
    <text evidence="11">The sequence shown here is derived from an EMBL/GenBank/DDBJ whole genome shotgun (WGS) entry which is preliminary data.</text>
</comment>
<dbReference type="InterPro" id="IPR000276">
    <property type="entry name" value="GPCR_Rhodpsn"/>
</dbReference>